<keyword evidence="1" id="KW-0812">Transmembrane</keyword>
<protein>
    <submittedName>
        <fullName evidence="2">Minor structural protein</fullName>
    </submittedName>
</protein>
<evidence type="ECO:0000313" key="2">
    <source>
        <dbReference type="EMBL" id="DAD99632.1"/>
    </source>
</evidence>
<proteinExistence type="predicted"/>
<reference evidence="2" key="1">
    <citation type="journal article" date="2021" name="Proc. Natl. Acad. Sci. U.S.A.">
        <title>A Catalog of Tens of Thousands of Viruses from Human Metagenomes Reveals Hidden Associations with Chronic Diseases.</title>
        <authorList>
            <person name="Tisza M.J."/>
            <person name="Buck C.B."/>
        </authorList>
    </citation>
    <scope>NUCLEOTIDE SEQUENCE</scope>
    <source>
        <strain evidence="2">Ct6bb17</strain>
    </source>
</reference>
<sequence>MNLYQFLSLLGVPSLIGAIGVAIFNHIKMKYSSNKLIKDGVLAILHNKIYTLGKQYIAQEHISVEALDDFEHLYNAYHALGGNGTGTEIHERVMALPIR</sequence>
<name>A0A8S5NZL6_9CAUD</name>
<dbReference type="EMBL" id="BK015290">
    <property type="protein sequence ID" value="DAD99632.1"/>
    <property type="molecule type" value="Genomic_DNA"/>
</dbReference>
<keyword evidence="1" id="KW-1133">Transmembrane helix</keyword>
<evidence type="ECO:0000256" key="1">
    <source>
        <dbReference type="SAM" id="Phobius"/>
    </source>
</evidence>
<keyword evidence="1" id="KW-0472">Membrane</keyword>
<organism evidence="2">
    <name type="scientific">Siphoviridae sp. ct6bb17</name>
    <dbReference type="NCBI Taxonomy" id="2825345"/>
    <lineage>
        <taxon>Viruses</taxon>
        <taxon>Duplodnaviria</taxon>
        <taxon>Heunggongvirae</taxon>
        <taxon>Uroviricota</taxon>
        <taxon>Caudoviricetes</taxon>
    </lineage>
</organism>
<accession>A0A8S5NZL6</accession>
<feature type="transmembrane region" description="Helical" evidence="1">
    <location>
        <begin position="6"/>
        <end position="27"/>
    </location>
</feature>